<gene>
    <name evidence="1" type="ORF">CHR53_07040</name>
</gene>
<dbReference type="EMBL" id="CP022572">
    <property type="protein sequence ID" value="AZU61026.1"/>
    <property type="molecule type" value="Genomic_DNA"/>
</dbReference>
<keyword evidence="2" id="KW-1185">Reference proteome</keyword>
<organism evidence="1 2">
    <name type="scientific">Neobacillus mesonae</name>
    <dbReference type="NCBI Taxonomy" id="1193713"/>
    <lineage>
        <taxon>Bacteria</taxon>
        <taxon>Bacillati</taxon>
        <taxon>Bacillota</taxon>
        <taxon>Bacilli</taxon>
        <taxon>Bacillales</taxon>
        <taxon>Bacillaceae</taxon>
        <taxon>Neobacillus</taxon>
    </lineage>
</organism>
<sequence>MTIYSMLENYLDSLDTKITWKQLAISIGIDPSAFSHLKKGTEIGFPYLLKISQLLAGDKFDTILRDWCLKLHKPQNIKYALEYLSINGFTKELELILNKIPDSHRELSDWCQGYRILLSYLNKDDVTTVLSQLKNYNPKHLQTKVLADILEIYCKNLNREYHSMCSLAESLYPIIENIEDEYIRKCYKIRLKENLVDVYLYYYNNPVKAREFAKEVISTNLGAKFTAHSYYIVGMSFLFEDYDKCYKNIMEYRKICMRLGRQDLADIIDNQDIPFMRSVWCKHVESPKTKDISEIAHYEAICGDKAKAIDIIEKAIDEQGVSGYKLYYKGLATGDKSIFMQSMVHFVTKSGNKFAAQLPYEHLKNDATFKDIARMLLDA</sequence>
<name>A0A3T0HVC0_9BACI</name>
<dbReference type="AlphaFoldDB" id="A0A3T0HVC0"/>
<protein>
    <recommendedName>
        <fullName evidence="3">HTH cro/C1-type domain-containing protein</fullName>
    </recommendedName>
</protein>
<dbReference type="InterPro" id="IPR047705">
    <property type="entry name" value="AimR-like"/>
</dbReference>
<dbReference type="KEGG" id="nmk:CHR53_07040"/>
<proteinExistence type="predicted"/>
<evidence type="ECO:0000313" key="2">
    <source>
        <dbReference type="Proteomes" id="UP000282892"/>
    </source>
</evidence>
<evidence type="ECO:0000313" key="1">
    <source>
        <dbReference type="EMBL" id="AZU61026.1"/>
    </source>
</evidence>
<reference evidence="1 2" key="1">
    <citation type="submission" date="2017-07" db="EMBL/GenBank/DDBJ databases">
        <title>The complete genome sequence of Bacillus mesonae strain H20-5, an efficient strain improving plant abiotic stress resistance.</title>
        <authorList>
            <person name="Kim S.Y."/>
            <person name="Song H."/>
            <person name="Sang M.K."/>
            <person name="Weon H.-Y."/>
            <person name="Song J."/>
        </authorList>
    </citation>
    <scope>NUCLEOTIDE SEQUENCE [LARGE SCALE GENOMIC DNA]</scope>
    <source>
        <strain evidence="1 2">H20-5</strain>
    </source>
</reference>
<dbReference type="Pfam" id="PF22871">
    <property type="entry name" value="AimR"/>
    <property type="match status" value="1"/>
</dbReference>
<accession>A0A3T0HVC0</accession>
<evidence type="ECO:0008006" key="3">
    <source>
        <dbReference type="Google" id="ProtNLM"/>
    </source>
</evidence>
<dbReference type="Proteomes" id="UP000282892">
    <property type="component" value="Chromosome"/>
</dbReference>
<dbReference type="NCBIfam" id="NF038310">
    <property type="entry name" value="lysogeny_AimR"/>
    <property type="match status" value="1"/>
</dbReference>